<name>A0A256SSV5_LIMRT</name>
<dbReference type="Proteomes" id="UP000215747">
    <property type="component" value="Unassembled WGS sequence"/>
</dbReference>
<reference evidence="1 2" key="2">
    <citation type="submission" date="2017-09" db="EMBL/GenBank/DDBJ databases">
        <title>Tripartite evolution among Lactobacillus johnsonii, Lactobacillus taiwanensis, Lactobacillus reuteri and their rodent host.</title>
        <authorList>
            <person name="Wang T."/>
            <person name="Knowles S."/>
            <person name="Cheng C."/>
        </authorList>
    </citation>
    <scope>NUCLEOTIDE SEQUENCE [LARGE SCALE GENOMIC DNA]</scope>
    <source>
        <strain evidence="1 2">114h</strain>
    </source>
</reference>
<protein>
    <submittedName>
        <fullName evidence="1">Uncharacterized protein</fullName>
    </submittedName>
</protein>
<reference evidence="2" key="1">
    <citation type="submission" date="2017-05" db="EMBL/GenBank/DDBJ databases">
        <authorList>
            <person name="Lin X.B."/>
            <person name="Stothard P."/>
            <person name="Tasseva G."/>
            <person name="Walter J."/>
        </authorList>
    </citation>
    <scope>NUCLEOTIDE SEQUENCE [LARGE SCALE GENOMIC DNA]</scope>
    <source>
        <strain evidence="2">114h</strain>
    </source>
</reference>
<organism evidence="1 2">
    <name type="scientific">Limosilactobacillus reuteri</name>
    <name type="common">Lactobacillus reuteri</name>
    <dbReference type="NCBI Taxonomy" id="1598"/>
    <lineage>
        <taxon>Bacteria</taxon>
        <taxon>Bacillati</taxon>
        <taxon>Bacillota</taxon>
        <taxon>Bacilli</taxon>
        <taxon>Lactobacillales</taxon>
        <taxon>Lactobacillaceae</taxon>
        <taxon>Limosilactobacillus</taxon>
    </lineage>
</organism>
<dbReference type="RefSeq" id="WP_094537073.1">
    <property type="nucleotide sequence ID" value="NZ_JASOXU010000021.1"/>
</dbReference>
<proteinExistence type="predicted"/>
<gene>
    <name evidence="1" type="ORF">CBF96_05205</name>
</gene>
<evidence type="ECO:0000313" key="1">
    <source>
        <dbReference type="EMBL" id="OYS69218.1"/>
    </source>
</evidence>
<accession>A0A256SSV5</accession>
<dbReference type="EMBL" id="NGPL01000029">
    <property type="protein sequence ID" value="OYS69218.1"/>
    <property type="molecule type" value="Genomic_DNA"/>
</dbReference>
<sequence>MNEQKNEELRKAVEEVIGQKVDHFLIVASNDQGMELASMFGRTPMVAYPLAEIFKAKPELEEQVEKAKKFQEMPTEETIKQLLEILVGKFGGNGHE</sequence>
<comment type="caution">
    <text evidence="1">The sequence shown here is derived from an EMBL/GenBank/DDBJ whole genome shotgun (WGS) entry which is preliminary data.</text>
</comment>
<dbReference type="AlphaFoldDB" id="A0A256SSV5"/>
<evidence type="ECO:0000313" key="2">
    <source>
        <dbReference type="Proteomes" id="UP000215747"/>
    </source>
</evidence>